<dbReference type="GO" id="GO:0005737">
    <property type="term" value="C:cytoplasm"/>
    <property type="evidence" value="ECO:0007669"/>
    <property type="project" value="TreeGrafter"/>
</dbReference>
<evidence type="ECO:0000256" key="1">
    <source>
        <dbReference type="ARBA" id="ARBA00001946"/>
    </source>
</evidence>
<evidence type="ECO:0000256" key="6">
    <source>
        <dbReference type="ARBA" id="ARBA00022842"/>
    </source>
</evidence>
<keyword evidence="3" id="KW-0479">Metal-binding</keyword>
<evidence type="ECO:0000256" key="4">
    <source>
        <dbReference type="ARBA" id="ARBA00022801"/>
    </source>
</evidence>
<comment type="cofactor">
    <cofactor evidence="1">
        <name>Mg(2+)</name>
        <dbReference type="ChEBI" id="CHEBI:18420"/>
    </cofactor>
</comment>
<keyword evidence="6" id="KW-0460">Magnesium</keyword>
<name>A0A914V9T6_9BILA</name>
<dbReference type="GO" id="GO:0003676">
    <property type="term" value="F:nucleic acid binding"/>
    <property type="evidence" value="ECO:0007669"/>
    <property type="project" value="InterPro"/>
</dbReference>
<evidence type="ECO:0000256" key="3">
    <source>
        <dbReference type="ARBA" id="ARBA00022723"/>
    </source>
</evidence>
<dbReference type="InterPro" id="IPR040393">
    <property type="entry name" value="TREX1/2"/>
</dbReference>
<dbReference type="Gene3D" id="3.30.420.10">
    <property type="entry name" value="Ribonuclease H-like superfamily/Ribonuclease H"/>
    <property type="match status" value="1"/>
</dbReference>
<dbReference type="WBParaSite" id="PSAMB.scaffold1721size28435.g14629.t1">
    <property type="protein sequence ID" value="PSAMB.scaffold1721size28435.g14629.t1"/>
    <property type="gene ID" value="PSAMB.scaffold1721size28435.g14629"/>
</dbReference>
<reference evidence="8" key="1">
    <citation type="submission" date="2022-11" db="UniProtKB">
        <authorList>
            <consortium name="WormBaseParasite"/>
        </authorList>
    </citation>
    <scope>IDENTIFICATION</scope>
</reference>
<keyword evidence="4" id="KW-0378">Hydrolase</keyword>
<keyword evidence="2" id="KW-0540">Nuclease</keyword>
<dbReference type="Proteomes" id="UP000887566">
    <property type="component" value="Unplaced"/>
</dbReference>
<evidence type="ECO:0000256" key="5">
    <source>
        <dbReference type="ARBA" id="ARBA00022839"/>
    </source>
</evidence>
<dbReference type="InterPro" id="IPR012337">
    <property type="entry name" value="RNaseH-like_sf"/>
</dbReference>
<keyword evidence="7" id="KW-1185">Reference proteome</keyword>
<organism evidence="7 8">
    <name type="scientific">Plectus sambesii</name>
    <dbReference type="NCBI Taxonomy" id="2011161"/>
    <lineage>
        <taxon>Eukaryota</taxon>
        <taxon>Metazoa</taxon>
        <taxon>Ecdysozoa</taxon>
        <taxon>Nematoda</taxon>
        <taxon>Chromadorea</taxon>
        <taxon>Plectida</taxon>
        <taxon>Plectina</taxon>
        <taxon>Plectoidea</taxon>
        <taxon>Plectidae</taxon>
        <taxon>Plectus</taxon>
    </lineage>
</organism>
<dbReference type="GO" id="GO:0008296">
    <property type="term" value="F:3'-5'-DNA exonuclease activity"/>
    <property type="evidence" value="ECO:0007669"/>
    <property type="project" value="TreeGrafter"/>
</dbReference>
<protein>
    <submittedName>
        <fullName evidence="8">Exonuclease domain-containing protein</fullName>
    </submittedName>
</protein>
<keyword evidence="5" id="KW-0269">Exonuclease</keyword>
<dbReference type="PANTHER" id="PTHR13058:SF22">
    <property type="entry name" value="EXODEOXYRIBONUCLEASE III"/>
    <property type="match status" value="1"/>
</dbReference>
<proteinExistence type="predicted"/>
<accession>A0A914V9T6</accession>
<dbReference type="InterPro" id="IPR036397">
    <property type="entry name" value="RNaseH_sf"/>
</dbReference>
<sequence>MAACVVPPVILLVYDFETTGLSTKTAEITQLTIMTVDEMNNRSYSAYFVPEAEISYMAAQITGLAVEIDEYGQQHLTKQGMRVPAVPPAVGMLEFVLFIEKVVAAAANDAMVLLVAHNGRRFDERFLVRYMQRFNIHTHPIWTR</sequence>
<evidence type="ECO:0000313" key="7">
    <source>
        <dbReference type="Proteomes" id="UP000887566"/>
    </source>
</evidence>
<dbReference type="GO" id="GO:0006308">
    <property type="term" value="P:DNA catabolic process"/>
    <property type="evidence" value="ECO:0007669"/>
    <property type="project" value="TreeGrafter"/>
</dbReference>
<dbReference type="CDD" id="cd06127">
    <property type="entry name" value="DEDDh"/>
    <property type="match status" value="1"/>
</dbReference>
<dbReference type="GO" id="GO:0046872">
    <property type="term" value="F:metal ion binding"/>
    <property type="evidence" value="ECO:0007669"/>
    <property type="project" value="UniProtKB-KW"/>
</dbReference>
<dbReference type="PANTHER" id="PTHR13058">
    <property type="entry name" value="THREE PRIME REPAIR EXONUCLEASE 1, 2"/>
    <property type="match status" value="1"/>
</dbReference>
<evidence type="ECO:0000256" key="2">
    <source>
        <dbReference type="ARBA" id="ARBA00022722"/>
    </source>
</evidence>
<evidence type="ECO:0000313" key="8">
    <source>
        <dbReference type="WBParaSite" id="PSAMB.scaffold1721size28435.g14629.t1"/>
    </source>
</evidence>
<dbReference type="SUPFAM" id="SSF53098">
    <property type="entry name" value="Ribonuclease H-like"/>
    <property type="match status" value="1"/>
</dbReference>
<dbReference type="AlphaFoldDB" id="A0A914V9T6"/>